<organism evidence="2 3">
    <name type="scientific">Mycena sanguinolenta</name>
    <dbReference type="NCBI Taxonomy" id="230812"/>
    <lineage>
        <taxon>Eukaryota</taxon>
        <taxon>Fungi</taxon>
        <taxon>Dikarya</taxon>
        <taxon>Basidiomycota</taxon>
        <taxon>Agaricomycotina</taxon>
        <taxon>Agaricomycetes</taxon>
        <taxon>Agaricomycetidae</taxon>
        <taxon>Agaricales</taxon>
        <taxon>Marasmiineae</taxon>
        <taxon>Mycenaceae</taxon>
        <taxon>Mycena</taxon>
    </lineage>
</organism>
<gene>
    <name evidence="2" type="ORF">MSAN_02284400</name>
</gene>
<dbReference type="AlphaFoldDB" id="A0A8H6X981"/>
<feature type="transmembrane region" description="Helical" evidence="1">
    <location>
        <begin position="155"/>
        <end position="176"/>
    </location>
</feature>
<keyword evidence="1" id="KW-0472">Membrane</keyword>
<reference evidence="2" key="1">
    <citation type="submission" date="2020-05" db="EMBL/GenBank/DDBJ databases">
        <title>Mycena genomes resolve the evolution of fungal bioluminescence.</title>
        <authorList>
            <person name="Tsai I.J."/>
        </authorList>
    </citation>
    <scope>NUCLEOTIDE SEQUENCE</scope>
    <source>
        <strain evidence="2">160909Yilan</strain>
    </source>
</reference>
<feature type="transmembrane region" description="Helical" evidence="1">
    <location>
        <begin position="268"/>
        <end position="289"/>
    </location>
</feature>
<sequence length="616" mass="67559">MPLVRVRSRDVQAPAVTNFQDISALLSLLAADTVERKLFSETNFDWERMSSVWSVFGMVGALRANLKIAASLSGSERAGLDLVGAAGYTAERTANSSCYWSVGSPNKPLKWRDSTNQVLSRLDSASLPWIHPISIAIGYSRCPWNIHTSRCIKEILAPAVWTIITVVFSTFPALLLIPSLQNMDPIHICLCSLQILTGLFAGSLTPLLLHRSNSYGLPALVDINPLRATKNELIRDGDHVVTTAYSNRSHIIWQTPLSAGAPSSGDLWYVRLMCLLDAGIILGAYLLNYIALGTATTIRQYLWLTTQLIILMLRFVLWARRPVWYPHRPPCLLAVACGSLGPALAATPVETGSKLGHAVVEFAIASALSRQTNRGAFVGQLNRGALLQLIGAPADIIHANYTKIGDHFQPTLKEKIVVVRLSWSFVEQLYIGQGVILGNNPWAIGGMCLGAVLSGGCFLGLTTVHPYPSHLAKCQRKRCRLNLDARKTNVITQDGYLVSNDVFGEVIQPLHPVDIEFLDRHAKFRANIRNCRATSKSNGPSHVEIRVCSFGPVVERRTQITITEPNLNLDFVRSAVADASGKSHENCGPWVCGIEAFGSQDLHIRKPKTTRKAKII</sequence>
<protein>
    <submittedName>
        <fullName evidence="2">Uncharacterized protein</fullName>
    </submittedName>
</protein>
<dbReference type="EMBL" id="JACAZH010000036">
    <property type="protein sequence ID" value="KAF7336524.1"/>
    <property type="molecule type" value="Genomic_DNA"/>
</dbReference>
<name>A0A8H6X981_9AGAR</name>
<dbReference type="Proteomes" id="UP000623467">
    <property type="component" value="Unassembled WGS sequence"/>
</dbReference>
<feature type="transmembrane region" description="Helical" evidence="1">
    <location>
        <begin position="301"/>
        <end position="319"/>
    </location>
</feature>
<keyword evidence="1" id="KW-1133">Transmembrane helix</keyword>
<evidence type="ECO:0000313" key="3">
    <source>
        <dbReference type="Proteomes" id="UP000623467"/>
    </source>
</evidence>
<proteinExistence type="predicted"/>
<keyword evidence="3" id="KW-1185">Reference proteome</keyword>
<accession>A0A8H6X981</accession>
<keyword evidence="1" id="KW-0812">Transmembrane</keyword>
<evidence type="ECO:0000313" key="2">
    <source>
        <dbReference type="EMBL" id="KAF7336524.1"/>
    </source>
</evidence>
<dbReference type="OrthoDB" id="2747447at2759"/>
<comment type="caution">
    <text evidence="2">The sequence shown here is derived from an EMBL/GenBank/DDBJ whole genome shotgun (WGS) entry which is preliminary data.</text>
</comment>
<evidence type="ECO:0000256" key="1">
    <source>
        <dbReference type="SAM" id="Phobius"/>
    </source>
</evidence>